<evidence type="ECO:0000313" key="1">
    <source>
        <dbReference type="EMBL" id="MCL1048004.1"/>
    </source>
</evidence>
<dbReference type="SUPFAM" id="SSF53686">
    <property type="entry name" value="Tryptophan synthase beta subunit-like PLP-dependent enzymes"/>
    <property type="match status" value="1"/>
</dbReference>
<evidence type="ECO:0000313" key="2">
    <source>
        <dbReference type="Proteomes" id="UP001202134"/>
    </source>
</evidence>
<dbReference type="Gene3D" id="3.40.50.1100">
    <property type="match status" value="2"/>
</dbReference>
<organism evidence="1 2">
    <name type="scientific">Shewanella electrodiphila</name>
    <dbReference type="NCBI Taxonomy" id="934143"/>
    <lineage>
        <taxon>Bacteria</taxon>
        <taxon>Pseudomonadati</taxon>
        <taxon>Pseudomonadota</taxon>
        <taxon>Gammaproteobacteria</taxon>
        <taxon>Alteromonadales</taxon>
        <taxon>Shewanellaceae</taxon>
        <taxon>Shewanella</taxon>
    </lineage>
</organism>
<feature type="non-terminal residue" evidence="1">
    <location>
        <position position="1"/>
    </location>
</feature>
<keyword evidence="2" id="KW-1185">Reference proteome</keyword>
<sequence>QCEGEVIVCAETALPVKFADTIIEAIGSIEIARPAHTEGLESLPQHVVVLDNSAELVAEQIRQHVIPNPA</sequence>
<gene>
    <name evidence="1" type="ORF">L2737_22215</name>
</gene>
<reference evidence="1 2" key="1">
    <citation type="submission" date="2022-01" db="EMBL/GenBank/DDBJ databases">
        <title>Whole genome-based taxonomy of the Shewanellaceae.</title>
        <authorList>
            <person name="Martin-Rodriguez A.J."/>
        </authorList>
    </citation>
    <scope>NUCLEOTIDE SEQUENCE [LARGE SCALE GENOMIC DNA]</scope>
    <source>
        <strain evidence="1 2">DSM 24955</strain>
    </source>
</reference>
<dbReference type="Proteomes" id="UP001202134">
    <property type="component" value="Unassembled WGS sequence"/>
</dbReference>
<proteinExistence type="predicted"/>
<accession>A0ABT0KW37</accession>
<comment type="caution">
    <text evidence="1">The sequence shown here is derived from an EMBL/GenBank/DDBJ whole genome shotgun (WGS) entry which is preliminary data.</text>
</comment>
<name>A0ABT0KW37_9GAMM</name>
<dbReference type="RefSeq" id="WP_248957138.1">
    <property type="nucleotide sequence ID" value="NZ_JAKIKU010000046.1"/>
</dbReference>
<protein>
    <submittedName>
        <fullName evidence="1">Uncharacterized protein</fullName>
    </submittedName>
</protein>
<dbReference type="Pfam" id="PF24857">
    <property type="entry name" value="THR4_C"/>
    <property type="match status" value="1"/>
</dbReference>
<dbReference type="InterPro" id="IPR036052">
    <property type="entry name" value="TrpB-like_PALP_sf"/>
</dbReference>
<dbReference type="EMBL" id="JAKIKU010000046">
    <property type="protein sequence ID" value="MCL1048004.1"/>
    <property type="molecule type" value="Genomic_DNA"/>
</dbReference>